<evidence type="ECO:0000313" key="3">
    <source>
        <dbReference type="EMBL" id="CAJ1933426.1"/>
    </source>
</evidence>
<keyword evidence="1" id="KW-0175">Coiled coil</keyword>
<feature type="region of interest" description="Disordered" evidence="2">
    <location>
        <begin position="1"/>
        <end position="21"/>
    </location>
</feature>
<feature type="region of interest" description="Disordered" evidence="2">
    <location>
        <begin position="613"/>
        <end position="637"/>
    </location>
</feature>
<evidence type="ECO:0000313" key="4">
    <source>
        <dbReference type="Proteomes" id="UP001295423"/>
    </source>
</evidence>
<organism evidence="3 4">
    <name type="scientific">Cylindrotheca closterium</name>
    <dbReference type="NCBI Taxonomy" id="2856"/>
    <lineage>
        <taxon>Eukaryota</taxon>
        <taxon>Sar</taxon>
        <taxon>Stramenopiles</taxon>
        <taxon>Ochrophyta</taxon>
        <taxon>Bacillariophyta</taxon>
        <taxon>Bacillariophyceae</taxon>
        <taxon>Bacillariophycidae</taxon>
        <taxon>Bacillariales</taxon>
        <taxon>Bacillariaceae</taxon>
        <taxon>Cylindrotheca</taxon>
    </lineage>
</organism>
<dbReference type="AlphaFoldDB" id="A0AAD2CL55"/>
<gene>
    <name evidence="3" type="ORF">CYCCA115_LOCUS3303</name>
</gene>
<evidence type="ECO:0000256" key="2">
    <source>
        <dbReference type="SAM" id="MobiDB-lite"/>
    </source>
</evidence>
<proteinExistence type="predicted"/>
<feature type="coiled-coil region" evidence="1">
    <location>
        <begin position="425"/>
        <end position="454"/>
    </location>
</feature>
<dbReference type="EMBL" id="CAKOGP040000269">
    <property type="protein sequence ID" value="CAJ1933426.1"/>
    <property type="molecule type" value="Genomic_DNA"/>
</dbReference>
<sequence>MTNEGETLVDNVDNENVEEGSPVALQEASKNHLVVELKKKALACKQAGETTEALEHLKDSKRVATASTLEDLLPNKSLQCSYLRSLAAHLKADGDIPGALVALKQAKEIEFEQQQEEAQATEKDAGWREMDEEQLLSQEPPPAIVFSDEEMIDHETMTEMQMVGMDVPSQEAYQARILEHKKKALALKQQNDVTGATAALRIAKQLNHAMKVLLGGSSVTDDFDGWGDNLTAEESALLGELVGSSDIDVPLELDMDDEHGDDAADLSMKQKMNWQDLETMEDSDISEFLEMGIVDLPSVANLLELVETCQKEALGFKQNGNIAMAKAKLVESKKIKLLASRLEKICTKAGPDDGGAVITDEDLENLMASADGAASYLKTATSGKPKPDAKAKDANPWMLRPSVDIKAEVLRLKDAKKVKEATTLLQILKQVLQKENDAKEAAKKQAMIDRIQREIDLCLGQLQLYSFYEAFVDKATGSAQSALWKEYLGQCRNAIQIVEKEGSGAIQLAHPKASGLVAIQSSSQSAGDVKMDNQQFVSLMIEQGTSVDSLEGKMEAAIVEAFRLEDNKTIQKLIKKKRKEQGIKEDGLQVAEVETEVYRKIQVDGKVQLPPVEDAEAPSTKDESQNGIASPQWTTFSFPPLTESTDADIITDEADAQKKAVASVNSTIHFLGSSHKVWLPRGDTTKERSLIRRMQRKKVEFHLNYNPNIIEKAQEKSSWFWKTETKEPSADLPISHLGKVVLELKHLLNRNCIAGDFPLVVNNKPVGGFLRLCLRTDAPLDPTQFEPLDGSSEITKIQAHTKQLTFSSPSAAEI</sequence>
<dbReference type="Proteomes" id="UP001295423">
    <property type="component" value="Unassembled WGS sequence"/>
</dbReference>
<evidence type="ECO:0000256" key="1">
    <source>
        <dbReference type="SAM" id="Coils"/>
    </source>
</evidence>
<accession>A0AAD2CL55</accession>
<keyword evidence="4" id="KW-1185">Reference proteome</keyword>
<reference evidence="3" key="1">
    <citation type="submission" date="2023-08" db="EMBL/GenBank/DDBJ databases">
        <authorList>
            <person name="Audoor S."/>
            <person name="Bilcke G."/>
        </authorList>
    </citation>
    <scope>NUCLEOTIDE SEQUENCE</scope>
</reference>
<comment type="caution">
    <text evidence="3">The sequence shown here is derived from an EMBL/GenBank/DDBJ whole genome shotgun (WGS) entry which is preliminary data.</text>
</comment>
<name>A0AAD2CL55_9STRA</name>
<protein>
    <submittedName>
        <fullName evidence="3">Uncharacterized protein</fullName>
    </submittedName>
</protein>
<feature type="compositionally biased region" description="Polar residues" evidence="2">
    <location>
        <begin position="625"/>
        <end position="637"/>
    </location>
</feature>